<evidence type="ECO:0000256" key="6">
    <source>
        <dbReference type="ARBA" id="ARBA00022801"/>
    </source>
</evidence>
<feature type="transmembrane region" description="Helical" evidence="11">
    <location>
        <begin position="337"/>
        <end position="357"/>
    </location>
</feature>
<feature type="transmembrane region" description="Helical" evidence="11">
    <location>
        <begin position="6"/>
        <end position="28"/>
    </location>
</feature>
<evidence type="ECO:0000256" key="1">
    <source>
        <dbReference type="ARBA" id="ARBA00001947"/>
    </source>
</evidence>
<dbReference type="GeneID" id="98658038"/>
<keyword evidence="5 11" id="KW-0812">Transmembrane</keyword>
<feature type="transmembrane region" description="Helical" evidence="11">
    <location>
        <begin position="195"/>
        <end position="219"/>
    </location>
</feature>
<comment type="caution">
    <text evidence="13">The sequence shown here is derived from an EMBL/GenBank/DDBJ whole genome shotgun (WGS) entry which is preliminary data.</text>
</comment>
<evidence type="ECO:0000256" key="7">
    <source>
        <dbReference type="ARBA" id="ARBA00022833"/>
    </source>
</evidence>
<keyword evidence="14" id="KW-1185">Reference proteome</keyword>
<name>A0A6N6NNB6_9ACTN</name>
<evidence type="ECO:0000313" key="14">
    <source>
        <dbReference type="Proteomes" id="UP000468668"/>
    </source>
</evidence>
<feature type="transmembrane region" description="Helical" evidence="11">
    <location>
        <begin position="290"/>
        <end position="310"/>
    </location>
</feature>
<keyword evidence="7" id="KW-0862">Zinc</keyword>
<dbReference type="GO" id="GO:0016020">
    <property type="term" value="C:membrane"/>
    <property type="evidence" value="ECO:0007669"/>
    <property type="project" value="UniProtKB-SubCell"/>
</dbReference>
<reference evidence="13 14" key="1">
    <citation type="submission" date="2019-09" db="EMBL/GenBank/DDBJ databases">
        <title>Whole genome shotgun sequencing (WGS) of Ellagibacter isourolithinifaciens DSM 104140(T) and Adlercreutzia muris DSM 29508(T).</title>
        <authorList>
            <person name="Stoll D.A."/>
            <person name="Danylec N."/>
            <person name="Huch M."/>
        </authorList>
    </citation>
    <scope>NUCLEOTIDE SEQUENCE [LARGE SCALE GENOMIC DNA]</scope>
    <source>
        <strain evidence="13 14">DSM 104140</strain>
    </source>
</reference>
<dbReference type="InterPro" id="IPR008915">
    <property type="entry name" value="Peptidase_M50"/>
</dbReference>
<feature type="domain" description="Peptidase M50" evidence="12">
    <location>
        <begin position="10"/>
        <end position="350"/>
    </location>
</feature>
<dbReference type="OrthoDB" id="9782003at2"/>
<keyword evidence="6" id="KW-0378">Hydrolase</keyword>
<dbReference type="GO" id="GO:0004222">
    <property type="term" value="F:metalloendopeptidase activity"/>
    <property type="evidence" value="ECO:0007669"/>
    <property type="project" value="InterPro"/>
</dbReference>
<comment type="similarity">
    <text evidence="3">Belongs to the peptidase M50B family.</text>
</comment>
<keyword evidence="4 13" id="KW-0645">Protease</keyword>
<dbReference type="CDD" id="cd06163">
    <property type="entry name" value="S2P-M50_PDZ_RseP-like"/>
    <property type="match status" value="1"/>
</dbReference>
<organism evidence="13 14">
    <name type="scientific">Ellagibacter isourolithinifaciens</name>
    <dbReference type="NCBI Taxonomy" id="2137581"/>
    <lineage>
        <taxon>Bacteria</taxon>
        <taxon>Bacillati</taxon>
        <taxon>Actinomycetota</taxon>
        <taxon>Coriobacteriia</taxon>
        <taxon>Eggerthellales</taxon>
        <taxon>Eggerthellaceae</taxon>
        <taxon>Ellagibacter</taxon>
    </lineage>
</organism>
<dbReference type="PANTHER" id="PTHR42837">
    <property type="entry name" value="REGULATOR OF SIGMA-E PROTEASE RSEP"/>
    <property type="match status" value="1"/>
</dbReference>
<keyword evidence="10 11" id="KW-0472">Membrane</keyword>
<protein>
    <submittedName>
        <fullName evidence="13">Site-2 protease family protein</fullName>
    </submittedName>
</protein>
<dbReference type="RefSeq" id="WP_158049671.1">
    <property type="nucleotide sequence ID" value="NZ_WAJR01000013.1"/>
</dbReference>
<dbReference type="Pfam" id="PF02163">
    <property type="entry name" value="Peptidase_M50"/>
    <property type="match status" value="1"/>
</dbReference>
<dbReference type="EMBL" id="WAJR01000013">
    <property type="protein sequence ID" value="KAB1640380.1"/>
    <property type="molecule type" value="Genomic_DNA"/>
</dbReference>
<evidence type="ECO:0000313" key="13">
    <source>
        <dbReference type="EMBL" id="KAB1640380.1"/>
    </source>
</evidence>
<evidence type="ECO:0000256" key="11">
    <source>
        <dbReference type="SAM" id="Phobius"/>
    </source>
</evidence>
<accession>A0A6N6NNB6</accession>
<evidence type="ECO:0000256" key="3">
    <source>
        <dbReference type="ARBA" id="ARBA00007931"/>
    </source>
</evidence>
<keyword evidence="9" id="KW-0482">Metalloprotease</keyword>
<gene>
    <name evidence="13" type="ORF">F8C90_06425</name>
</gene>
<proteinExistence type="inferred from homology"/>
<sequence>MDIVLMILYVSILLGFLVFIHEGGHYLASRALGVRVTEFMIGFPGPGIGFTKWGTKFGVTCVPLGGYAKVCGMEPGEMSPHLESVLAAIYRRGTANMEDIAQDCGISNDDALAALDELVEWGSIQGPTKKDKFNTYRAMATRPTKGQIKRAEAAGQPAPLAYELGQPRLVDDPHALFESEYSQQYRSLPFWKRTVILLAGIAVNLLFAVLVFVVVYSIVGVDMTNSQTGEVSHITMSPLRSVEVGFAYIGAVVQMVVSLFNPQTAADVVSNSTSVVGIAVMSKTYAEAGLLEFIFFMAMLSVSLGIMNLLPIPPLDGGRFVIEIFQKLTRKNVSTRALSYMSAAGMILFLGFFAIMVNQDVQRFVFGNWG</sequence>
<evidence type="ECO:0000256" key="8">
    <source>
        <dbReference type="ARBA" id="ARBA00022989"/>
    </source>
</evidence>
<dbReference type="PANTHER" id="PTHR42837:SF2">
    <property type="entry name" value="MEMBRANE METALLOPROTEASE ARASP2, CHLOROPLASTIC-RELATED"/>
    <property type="match status" value="1"/>
</dbReference>
<evidence type="ECO:0000259" key="12">
    <source>
        <dbReference type="Pfam" id="PF02163"/>
    </source>
</evidence>
<dbReference type="Proteomes" id="UP000468668">
    <property type="component" value="Unassembled WGS sequence"/>
</dbReference>
<evidence type="ECO:0000256" key="4">
    <source>
        <dbReference type="ARBA" id="ARBA00022670"/>
    </source>
</evidence>
<comment type="cofactor">
    <cofactor evidence="1">
        <name>Zn(2+)</name>
        <dbReference type="ChEBI" id="CHEBI:29105"/>
    </cofactor>
</comment>
<evidence type="ECO:0000256" key="9">
    <source>
        <dbReference type="ARBA" id="ARBA00023049"/>
    </source>
</evidence>
<dbReference type="AlphaFoldDB" id="A0A6N6NNB6"/>
<dbReference type="InterPro" id="IPR004387">
    <property type="entry name" value="Pept_M50_Zn"/>
</dbReference>
<evidence type="ECO:0000256" key="5">
    <source>
        <dbReference type="ARBA" id="ARBA00022692"/>
    </source>
</evidence>
<comment type="subcellular location">
    <subcellularLocation>
        <location evidence="2">Membrane</location>
        <topology evidence="2">Multi-pass membrane protein</topology>
    </subcellularLocation>
</comment>
<keyword evidence="8 11" id="KW-1133">Transmembrane helix</keyword>
<dbReference type="GO" id="GO:0006508">
    <property type="term" value="P:proteolysis"/>
    <property type="evidence" value="ECO:0007669"/>
    <property type="project" value="UniProtKB-KW"/>
</dbReference>
<evidence type="ECO:0000256" key="2">
    <source>
        <dbReference type="ARBA" id="ARBA00004141"/>
    </source>
</evidence>
<evidence type="ECO:0000256" key="10">
    <source>
        <dbReference type="ARBA" id="ARBA00023136"/>
    </source>
</evidence>